<dbReference type="AlphaFoldDB" id="A0A840IDS4"/>
<dbReference type="GO" id="GO:0008777">
    <property type="term" value="F:acetylornithine deacetylase activity"/>
    <property type="evidence" value="ECO:0007669"/>
    <property type="project" value="UniProtKB-EC"/>
</dbReference>
<dbReference type="InterPro" id="IPR050072">
    <property type="entry name" value="Peptidase_M20A"/>
</dbReference>
<dbReference type="PANTHER" id="PTHR43808:SF25">
    <property type="entry name" value="PEPTIDASE M20 DIMERISATION DOMAIN-CONTAINING PROTEIN"/>
    <property type="match status" value="1"/>
</dbReference>
<evidence type="ECO:0000259" key="3">
    <source>
        <dbReference type="Pfam" id="PF07687"/>
    </source>
</evidence>
<gene>
    <name evidence="4" type="ORF">BDZ31_001673</name>
</gene>
<dbReference type="InterPro" id="IPR011650">
    <property type="entry name" value="Peptidase_M20_dimer"/>
</dbReference>
<organism evidence="4 5">
    <name type="scientific">Conexibacter arvalis</name>
    <dbReference type="NCBI Taxonomy" id="912552"/>
    <lineage>
        <taxon>Bacteria</taxon>
        <taxon>Bacillati</taxon>
        <taxon>Actinomycetota</taxon>
        <taxon>Thermoleophilia</taxon>
        <taxon>Solirubrobacterales</taxon>
        <taxon>Conexibacteraceae</taxon>
        <taxon>Conexibacter</taxon>
    </lineage>
</organism>
<name>A0A840IDS4_9ACTN</name>
<dbReference type="Pfam" id="PF01546">
    <property type="entry name" value="Peptidase_M20"/>
    <property type="match status" value="1"/>
</dbReference>
<evidence type="ECO:0000256" key="2">
    <source>
        <dbReference type="ARBA" id="ARBA00022801"/>
    </source>
</evidence>
<feature type="domain" description="Peptidase M20 dimerisation" evidence="3">
    <location>
        <begin position="206"/>
        <end position="310"/>
    </location>
</feature>
<dbReference type="Gene3D" id="3.40.630.10">
    <property type="entry name" value="Zn peptidases"/>
    <property type="match status" value="1"/>
</dbReference>
<dbReference type="GO" id="GO:0046872">
    <property type="term" value="F:metal ion binding"/>
    <property type="evidence" value="ECO:0007669"/>
    <property type="project" value="UniProtKB-KW"/>
</dbReference>
<dbReference type="EC" id="3.5.1.16" evidence="4"/>
<keyword evidence="1" id="KW-0479">Metal-binding</keyword>
<dbReference type="InterPro" id="IPR036264">
    <property type="entry name" value="Bact_exopeptidase_dim_dom"/>
</dbReference>
<dbReference type="RefSeq" id="WP_183340822.1">
    <property type="nucleotide sequence ID" value="NZ_JACHNU010000001.1"/>
</dbReference>
<sequence>MADARERAVVARLAELRDELAELTAALVRVPSVTGEEGAVAQTVAGWMEDNGLRPEVKHVSEQVRGRVASFADERDLDRRPNVFGWLRGRAPGGAPPVVLNGHLDVVPPGDPARWSRDPFGGERADGMVWGRGAADMKGPIAAALIALRTLRDCGVELAFDVQMQCVIAEESSSIGTVSALDSEPRPAAAIVLEPSRNVVAPAGGGSLQFTVETRGTAAHAAVPWTGRSALDGLVAAYDALRAFARERNARAAHPLFDGLPEAVPFGVGTFHAGEWRAMLPEDGMLSGRIGLLPGERIEDLRAELLAAVAIAASVDPRLEGCAPVVSWPNEGFPAWETAREAPVVRALEDACEAVAGERRVGAVTFGADAGHFAAAGIPVALFGPGNIEHAHMADERVAEAELVEAAQVLAVALMRLDAAAAGEAAP</sequence>
<keyword evidence="5" id="KW-1185">Reference proteome</keyword>
<dbReference type="Proteomes" id="UP000585272">
    <property type="component" value="Unassembled WGS sequence"/>
</dbReference>
<protein>
    <submittedName>
        <fullName evidence="4">Acetylornithine deacetylase</fullName>
        <ecNumber evidence="4">3.5.1.16</ecNumber>
    </submittedName>
</protein>
<dbReference type="InterPro" id="IPR002933">
    <property type="entry name" value="Peptidase_M20"/>
</dbReference>
<dbReference type="Pfam" id="PF07687">
    <property type="entry name" value="M20_dimer"/>
    <property type="match status" value="1"/>
</dbReference>
<reference evidence="4 5" key="1">
    <citation type="submission" date="2020-08" db="EMBL/GenBank/DDBJ databases">
        <title>Genomic Encyclopedia of Archaeal and Bacterial Type Strains, Phase II (KMG-II): from individual species to whole genera.</title>
        <authorList>
            <person name="Goeker M."/>
        </authorList>
    </citation>
    <scope>NUCLEOTIDE SEQUENCE [LARGE SCALE GENOMIC DNA]</scope>
    <source>
        <strain evidence="4 5">DSM 23288</strain>
    </source>
</reference>
<accession>A0A840IDS4</accession>
<keyword evidence="2 4" id="KW-0378">Hydrolase</keyword>
<evidence type="ECO:0000256" key="1">
    <source>
        <dbReference type="ARBA" id="ARBA00022723"/>
    </source>
</evidence>
<evidence type="ECO:0000313" key="5">
    <source>
        <dbReference type="Proteomes" id="UP000585272"/>
    </source>
</evidence>
<dbReference type="SUPFAM" id="SSF55031">
    <property type="entry name" value="Bacterial exopeptidase dimerisation domain"/>
    <property type="match status" value="1"/>
</dbReference>
<comment type="caution">
    <text evidence="4">The sequence shown here is derived from an EMBL/GenBank/DDBJ whole genome shotgun (WGS) entry which is preliminary data.</text>
</comment>
<proteinExistence type="predicted"/>
<dbReference type="PANTHER" id="PTHR43808">
    <property type="entry name" value="ACETYLORNITHINE DEACETYLASE"/>
    <property type="match status" value="1"/>
</dbReference>
<dbReference type="Gene3D" id="3.30.70.360">
    <property type="match status" value="1"/>
</dbReference>
<evidence type="ECO:0000313" key="4">
    <source>
        <dbReference type="EMBL" id="MBB4662100.1"/>
    </source>
</evidence>
<dbReference type="SUPFAM" id="SSF53187">
    <property type="entry name" value="Zn-dependent exopeptidases"/>
    <property type="match status" value="1"/>
</dbReference>
<dbReference type="EMBL" id="JACHNU010000001">
    <property type="protein sequence ID" value="MBB4662100.1"/>
    <property type="molecule type" value="Genomic_DNA"/>
</dbReference>